<evidence type="ECO:0000313" key="2">
    <source>
        <dbReference type="EMBL" id="PKU59820.1"/>
    </source>
</evidence>
<sequence length="53" mass="5981">MGANIPARIQLGFIDHVLFPIVIPCLGASLALFDQALFHLRFRSKTSYCFPHH</sequence>
<keyword evidence="1" id="KW-1133">Transmembrane helix</keyword>
<gene>
    <name evidence="2" type="ORF">MA16_Dca028302</name>
</gene>
<accession>A0A2I0V8T8</accession>
<evidence type="ECO:0000313" key="3">
    <source>
        <dbReference type="Proteomes" id="UP000233837"/>
    </source>
</evidence>
<dbReference type="Proteomes" id="UP000233837">
    <property type="component" value="Unassembled WGS sequence"/>
</dbReference>
<protein>
    <submittedName>
        <fullName evidence="2">Uncharacterized protein</fullName>
    </submittedName>
</protein>
<reference evidence="2 3" key="1">
    <citation type="journal article" date="2016" name="Sci. Rep.">
        <title>The Dendrobium catenatum Lindl. genome sequence provides insights into polysaccharide synthase, floral development and adaptive evolution.</title>
        <authorList>
            <person name="Zhang G.Q."/>
            <person name="Xu Q."/>
            <person name="Bian C."/>
            <person name="Tsai W.C."/>
            <person name="Yeh C.M."/>
            <person name="Liu K.W."/>
            <person name="Yoshida K."/>
            <person name="Zhang L.S."/>
            <person name="Chang S.B."/>
            <person name="Chen F."/>
            <person name="Shi Y."/>
            <person name="Su Y.Y."/>
            <person name="Zhang Y.Q."/>
            <person name="Chen L.J."/>
            <person name="Yin Y."/>
            <person name="Lin M."/>
            <person name="Huang H."/>
            <person name="Deng H."/>
            <person name="Wang Z.W."/>
            <person name="Zhu S.L."/>
            <person name="Zhao X."/>
            <person name="Deng C."/>
            <person name="Niu S.C."/>
            <person name="Huang J."/>
            <person name="Wang M."/>
            <person name="Liu G.H."/>
            <person name="Yang H.J."/>
            <person name="Xiao X.J."/>
            <person name="Hsiao Y.Y."/>
            <person name="Wu W.L."/>
            <person name="Chen Y.Y."/>
            <person name="Mitsuda N."/>
            <person name="Ohme-Takagi M."/>
            <person name="Luo Y.B."/>
            <person name="Van de Peer Y."/>
            <person name="Liu Z.J."/>
        </authorList>
    </citation>
    <scope>NUCLEOTIDE SEQUENCE [LARGE SCALE GENOMIC DNA]</scope>
    <source>
        <tissue evidence="2">The whole plant</tissue>
    </source>
</reference>
<dbReference type="AlphaFoldDB" id="A0A2I0V8T8"/>
<organism evidence="2 3">
    <name type="scientific">Dendrobium catenatum</name>
    <dbReference type="NCBI Taxonomy" id="906689"/>
    <lineage>
        <taxon>Eukaryota</taxon>
        <taxon>Viridiplantae</taxon>
        <taxon>Streptophyta</taxon>
        <taxon>Embryophyta</taxon>
        <taxon>Tracheophyta</taxon>
        <taxon>Spermatophyta</taxon>
        <taxon>Magnoliopsida</taxon>
        <taxon>Liliopsida</taxon>
        <taxon>Asparagales</taxon>
        <taxon>Orchidaceae</taxon>
        <taxon>Epidendroideae</taxon>
        <taxon>Malaxideae</taxon>
        <taxon>Dendrobiinae</taxon>
        <taxon>Dendrobium</taxon>
    </lineage>
</organism>
<proteinExistence type="predicted"/>
<reference evidence="2 3" key="2">
    <citation type="journal article" date="2017" name="Nature">
        <title>The Apostasia genome and the evolution of orchids.</title>
        <authorList>
            <person name="Zhang G.Q."/>
            <person name="Liu K.W."/>
            <person name="Li Z."/>
            <person name="Lohaus R."/>
            <person name="Hsiao Y.Y."/>
            <person name="Niu S.C."/>
            <person name="Wang J.Y."/>
            <person name="Lin Y.C."/>
            <person name="Xu Q."/>
            <person name="Chen L.J."/>
            <person name="Yoshida K."/>
            <person name="Fujiwara S."/>
            <person name="Wang Z.W."/>
            <person name="Zhang Y.Q."/>
            <person name="Mitsuda N."/>
            <person name="Wang M."/>
            <person name="Liu G.H."/>
            <person name="Pecoraro L."/>
            <person name="Huang H.X."/>
            <person name="Xiao X.J."/>
            <person name="Lin M."/>
            <person name="Wu X.Y."/>
            <person name="Wu W.L."/>
            <person name="Chen Y.Y."/>
            <person name="Chang S.B."/>
            <person name="Sakamoto S."/>
            <person name="Ohme-Takagi M."/>
            <person name="Yagi M."/>
            <person name="Zeng S.J."/>
            <person name="Shen C.Y."/>
            <person name="Yeh C.M."/>
            <person name="Luo Y.B."/>
            <person name="Tsai W.C."/>
            <person name="Van de Peer Y."/>
            <person name="Liu Z.J."/>
        </authorList>
    </citation>
    <scope>NUCLEOTIDE SEQUENCE [LARGE SCALE GENOMIC DNA]</scope>
    <source>
        <tissue evidence="2">The whole plant</tissue>
    </source>
</reference>
<feature type="transmembrane region" description="Helical" evidence="1">
    <location>
        <begin position="17"/>
        <end position="38"/>
    </location>
</feature>
<keyword evidence="1" id="KW-0472">Membrane</keyword>
<keyword evidence="3" id="KW-1185">Reference proteome</keyword>
<dbReference type="EMBL" id="KZ505340">
    <property type="protein sequence ID" value="PKU59820.1"/>
    <property type="molecule type" value="Genomic_DNA"/>
</dbReference>
<name>A0A2I0V8T8_9ASPA</name>
<keyword evidence="1" id="KW-0812">Transmembrane</keyword>
<evidence type="ECO:0000256" key="1">
    <source>
        <dbReference type="SAM" id="Phobius"/>
    </source>
</evidence>